<protein>
    <recommendedName>
        <fullName evidence="8">Probable membrane transporter protein</fullName>
    </recommendedName>
</protein>
<keyword evidence="3" id="KW-0813">Transport</keyword>
<dbReference type="OrthoDB" id="5472127at2"/>
<proteinExistence type="inferred from homology"/>
<feature type="transmembrane region" description="Helical" evidence="8">
    <location>
        <begin position="101"/>
        <end position="119"/>
    </location>
</feature>
<dbReference type="PANTHER" id="PTHR30269">
    <property type="entry name" value="TRANSMEMBRANE PROTEIN YFCA"/>
    <property type="match status" value="1"/>
</dbReference>
<dbReference type="InterPro" id="IPR052017">
    <property type="entry name" value="TSUP"/>
</dbReference>
<comment type="subcellular location">
    <subcellularLocation>
        <location evidence="1 8">Cell membrane</location>
        <topology evidence="1 8">Multi-pass membrane protein</topology>
    </subcellularLocation>
</comment>
<evidence type="ECO:0000313" key="10">
    <source>
        <dbReference type="Proteomes" id="UP000053235"/>
    </source>
</evidence>
<keyword evidence="4 8" id="KW-1003">Cell membrane</keyword>
<feature type="transmembrane region" description="Helical" evidence="8">
    <location>
        <begin position="223"/>
        <end position="242"/>
    </location>
</feature>
<keyword evidence="5 8" id="KW-0812">Transmembrane</keyword>
<sequence>MEVSHALDAFLLANCAVVIAALIQTSTGMGFAMIAAPLLALVSISFVPGPMLFINLFLSVFMLGDGRSHVVRREILALGPAILVGTLIGAAILSRIPGDRLAVVFASLILLAVAISIFAKAPPFTSRNLSICGVAVGIMGSTSGIPGAPLVIMYQNEPLEKTRPTMALVFTFSYITSLCALAYVGVFNVRLALDGLMLFPGLLIGYGFGRWARRFMTQAVGRILMLSIASTGSVLLIAKSVLG</sequence>
<name>A0A0M7AT73_9HYPH</name>
<evidence type="ECO:0000313" key="9">
    <source>
        <dbReference type="EMBL" id="CTQ77662.1"/>
    </source>
</evidence>
<evidence type="ECO:0000256" key="3">
    <source>
        <dbReference type="ARBA" id="ARBA00022448"/>
    </source>
</evidence>
<feature type="transmembrane region" description="Helical" evidence="8">
    <location>
        <begin position="6"/>
        <end position="23"/>
    </location>
</feature>
<feature type="transmembrane region" description="Helical" evidence="8">
    <location>
        <begin position="35"/>
        <end position="63"/>
    </location>
</feature>
<reference evidence="10" key="1">
    <citation type="submission" date="2015-07" db="EMBL/GenBank/DDBJ databases">
        <authorList>
            <person name="Rodrigo-Torres Lidia"/>
            <person name="Arahal R.David."/>
        </authorList>
    </citation>
    <scope>NUCLEOTIDE SEQUENCE [LARGE SCALE GENOMIC DNA]</scope>
    <source>
        <strain evidence="10">CECT 5112</strain>
    </source>
</reference>
<dbReference type="AlphaFoldDB" id="A0A0M7AT73"/>
<dbReference type="Proteomes" id="UP000053235">
    <property type="component" value="Unassembled WGS sequence"/>
</dbReference>
<feature type="transmembrane region" description="Helical" evidence="8">
    <location>
        <begin position="131"/>
        <end position="154"/>
    </location>
</feature>
<evidence type="ECO:0000256" key="2">
    <source>
        <dbReference type="ARBA" id="ARBA00009142"/>
    </source>
</evidence>
<keyword evidence="10" id="KW-1185">Reference proteome</keyword>
<dbReference type="GO" id="GO:0005886">
    <property type="term" value="C:plasma membrane"/>
    <property type="evidence" value="ECO:0007669"/>
    <property type="project" value="UniProtKB-SubCell"/>
</dbReference>
<accession>A0A0M7AT73</accession>
<keyword evidence="6 8" id="KW-1133">Transmembrane helix</keyword>
<evidence type="ECO:0000256" key="5">
    <source>
        <dbReference type="ARBA" id="ARBA00022692"/>
    </source>
</evidence>
<dbReference type="PANTHER" id="PTHR30269:SF37">
    <property type="entry name" value="MEMBRANE TRANSPORTER PROTEIN"/>
    <property type="match status" value="1"/>
</dbReference>
<feature type="transmembrane region" description="Helical" evidence="8">
    <location>
        <begin position="166"/>
        <end position="185"/>
    </location>
</feature>
<evidence type="ECO:0000256" key="1">
    <source>
        <dbReference type="ARBA" id="ARBA00004651"/>
    </source>
</evidence>
<feature type="transmembrane region" description="Helical" evidence="8">
    <location>
        <begin position="75"/>
        <end position="94"/>
    </location>
</feature>
<dbReference type="EMBL" id="CXWD01000039">
    <property type="protein sequence ID" value="CTQ77662.1"/>
    <property type="molecule type" value="Genomic_DNA"/>
</dbReference>
<comment type="similarity">
    <text evidence="2 8">Belongs to the 4-toluene sulfonate uptake permease (TSUP) (TC 2.A.102) family.</text>
</comment>
<evidence type="ECO:0000256" key="8">
    <source>
        <dbReference type="RuleBase" id="RU363041"/>
    </source>
</evidence>
<dbReference type="Pfam" id="PF01925">
    <property type="entry name" value="TauE"/>
    <property type="match status" value="1"/>
</dbReference>
<evidence type="ECO:0000256" key="6">
    <source>
        <dbReference type="ARBA" id="ARBA00022989"/>
    </source>
</evidence>
<keyword evidence="7 8" id="KW-0472">Membrane</keyword>
<dbReference type="InterPro" id="IPR002781">
    <property type="entry name" value="TM_pro_TauE-like"/>
</dbReference>
<gene>
    <name evidence="9" type="ORF">LAX5112_05001</name>
</gene>
<evidence type="ECO:0000256" key="7">
    <source>
        <dbReference type="ARBA" id="ARBA00023136"/>
    </source>
</evidence>
<organism evidence="9 10">
    <name type="scientific">Roseibium alexandrii</name>
    <dbReference type="NCBI Taxonomy" id="388408"/>
    <lineage>
        <taxon>Bacteria</taxon>
        <taxon>Pseudomonadati</taxon>
        <taxon>Pseudomonadota</taxon>
        <taxon>Alphaproteobacteria</taxon>
        <taxon>Hyphomicrobiales</taxon>
        <taxon>Stappiaceae</taxon>
        <taxon>Roseibium</taxon>
    </lineage>
</organism>
<evidence type="ECO:0000256" key="4">
    <source>
        <dbReference type="ARBA" id="ARBA00022475"/>
    </source>
</evidence>